<dbReference type="Proteomes" id="UP001221757">
    <property type="component" value="Unassembled WGS sequence"/>
</dbReference>
<accession>A0AAD7G412</accession>
<name>A0AAD7G412_MYCRO</name>
<evidence type="ECO:0000259" key="1">
    <source>
        <dbReference type="Pfam" id="PF18803"/>
    </source>
</evidence>
<evidence type="ECO:0000313" key="2">
    <source>
        <dbReference type="EMBL" id="KAJ7654200.1"/>
    </source>
</evidence>
<keyword evidence="3" id="KW-1185">Reference proteome</keyword>
<dbReference type="CDD" id="cd19757">
    <property type="entry name" value="Bbox1"/>
    <property type="match status" value="1"/>
</dbReference>
<feature type="non-terminal residue" evidence="2">
    <location>
        <position position="1"/>
    </location>
</feature>
<dbReference type="AlphaFoldDB" id="A0AAD7G412"/>
<dbReference type="EMBL" id="JARKIE010000326">
    <property type="protein sequence ID" value="KAJ7654200.1"/>
    <property type="molecule type" value="Genomic_DNA"/>
</dbReference>
<sequence length="142" mass="15981">CAECSETNPIYRCLHCFAPQFLCQDCMVVRHIHVPLHRIKVYLDGIQTRINLAALGMHIQLGHSVGQVCPYPECITDFLIVNAHGMHKVFLDYCSCPEAPSRGAQLHRARMFPIPEKSPNRAVAYEVAHLQDAWTAPISMKA</sequence>
<proteinExistence type="predicted"/>
<feature type="domain" description="CxC2-like cysteine cluster KDZ transposase-associated" evidence="1">
    <location>
        <begin position="52"/>
        <end position="128"/>
    </location>
</feature>
<reference evidence="2" key="1">
    <citation type="submission" date="2023-03" db="EMBL/GenBank/DDBJ databases">
        <title>Massive genome expansion in bonnet fungi (Mycena s.s.) driven by repeated elements and novel gene families across ecological guilds.</title>
        <authorList>
            <consortium name="Lawrence Berkeley National Laboratory"/>
            <person name="Harder C.B."/>
            <person name="Miyauchi S."/>
            <person name="Viragh M."/>
            <person name="Kuo A."/>
            <person name="Thoen E."/>
            <person name="Andreopoulos B."/>
            <person name="Lu D."/>
            <person name="Skrede I."/>
            <person name="Drula E."/>
            <person name="Henrissat B."/>
            <person name="Morin E."/>
            <person name="Kohler A."/>
            <person name="Barry K."/>
            <person name="LaButti K."/>
            <person name="Morin E."/>
            <person name="Salamov A."/>
            <person name="Lipzen A."/>
            <person name="Mereny Z."/>
            <person name="Hegedus B."/>
            <person name="Baldrian P."/>
            <person name="Stursova M."/>
            <person name="Weitz H."/>
            <person name="Taylor A."/>
            <person name="Grigoriev I.V."/>
            <person name="Nagy L.G."/>
            <person name="Martin F."/>
            <person name="Kauserud H."/>
        </authorList>
    </citation>
    <scope>NUCLEOTIDE SEQUENCE</scope>
    <source>
        <strain evidence="2">CBHHK067</strain>
    </source>
</reference>
<dbReference type="InterPro" id="IPR041457">
    <property type="entry name" value="CxC2_KDZ-assoc"/>
</dbReference>
<protein>
    <recommendedName>
        <fullName evidence="1">CxC2-like cysteine cluster KDZ transposase-associated domain-containing protein</fullName>
    </recommendedName>
</protein>
<comment type="caution">
    <text evidence="2">The sequence shown here is derived from an EMBL/GenBank/DDBJ whole genome shotgun (WGS) entry which is preliminary data.</text>
</comment>
<evidence type="ECO:0000313" key="3">
    <source>
        <dbReference type="Proteomes" id="UP001221757"/>
    </source>
</evidence>
<organism evidence="2 3">
    <name type="scientific">Mycena rosella</name>
    <name type="common">Pink bonnet</name>
    <name type="synonym">Agaricus rosellus</name>
    <dbReference type="NCBI Taxonomy" id="1033263"/>
    <lineage>
        <taxon>Eukaryota</taxon>
        <taxon>Fungi</taxon>
        <taxon>Dikarya</taxon>
        <taxon>Basidiomycota</taxon>
        <taxon>Agaricomycotina</taxon>
        <taxon>Agaricomycetes</taxon>
        <taxon>Agaricomycetidae</taxon>
        <taxon>Agaricales</taxon>
        <taxon>Marasmiineae</taxon>
        <taxon>Mycenaceae</taxon>
        <taxon>Mycena</taxon>
    </lineage>
</organism>
<gene>
    <name evidence="2" type="ORF">B0H17DRAFT_957045</name>
</gene>
<dbReference type="Pfam" id="PF18803">
    <property type="entry name" value="CxC2"/>
    <property type="match status" value="1"/>
</dbReference>